<keyword evidence="3" id="KW-1185">Reference proteome</keyword>
<accession>A0ABY8R2F9</accession>
<feature type="compositionally biased region" description="Basic and acidic residues" evidence="1">
    <location>
        <begin position="30"/>
        <end position="39"/>
    </location>
</feature>
<evidence type="ECO:0000313" key="2">
    <source>
        <dbReference type="EMBL" id="WGX74896.1"/>
    </source>
</evidence>
<evidence type="ECO:0000313" key="3">
    <source>
        <dbReference type="Proteomes" id="UP001239169"/>
    </source>
</evidence>
<feature type="compositionally biased region" description="Polar residues" evidence="1">
    <location>
        <begin position="41"/>
        <end position="52"/>
    </location>
</feature>
<protein>
    <submittedName>
        <fullName evidence="2">Uncharacterized protein</fullName>
    </submittedName>
</protein>
<feature type="compositionally biased region" description="Polar residues" evidence="1">
    <location>
        <begin position="1"/>
        <end position="13"/>
    </location>
</feature>
<feature type="region of interest" description="Disordered" evidence="1">
    <location>
        <begin position="1"/>
        <end position="52"/>
    </location>
</feature>
<sequence>MSKAAQNMDQQSKAGKDAVSKNMKQTSKVVMDESGKIPKDVQSNMSKSVQSMKQAGSDIYNGMNTSFAKTASEGKNILAIYLME</sequence>
<gene>
    <name evidence="2" type="ORF">QJS64_12250</name>
</gene>
<organism evidence="2 3">
    <name type="scientific">Paraclostridium bifermentans</name>
    <name type="common">Clostridium bifermentans</name>
    <dbReference type="NCBI Taxonomy" id="1490"/>
    <lineage>
        <taxon>Bacteria</taxon>
        <taxon>Bacillati</taxon>
        <taxon>Bacillota</taxon>
        <taxon>Clostridia</taxon>
        <taxon>Peptostreptococcales</taxon>
        <taxon>Peptostreptococcaceae</taxon>
        <taxon>Paraclostridium</taxon>
    </lineage>
</organism>
<dbReference type="EMBL" id="CP124685">
    <property type="protein sequence ID" value="WGX74896.1"/>
    <property type="molecule type" value="Genomic_DNA"/>
</dbReference>
<name>A0ABY8R2F9_PARBF</name>
<reference evidence="2 3" key="1">
    <citation type="submission" date="2023-04" db="EMBL/GenBank/DDBJ databases">
        <title>Bacteria Genome Submission.</title>
        <authorList>
            <person name="Isaac P."/>
        </authorList>
    </citation>
    <scope>NUCLEOTIDE SEQUENCE [LARGE SCALE GENOMIC DNA]</scope>
    <source>
        <strain evidence="2 3">SampleS7P1</strain>
    </source>
</reference>
<proteinExistence type="predicted"/>
<dbReference type="Proteomes" id="UP001239169">
    <property type="component" value="Chromosome"/>
</dbReference>
<evidence type="ECO:0000256" key="1">
    <source>
        <dbReference type="SAM" id="MobiDB-lite"/>
    </source>
</evidence>